<feature type="non-terminal residue" evidence="15">
    <location>
        <position position="1"/>
    </location>
</feature>
<comment type="catalytic activity">
    <reaction evidence="11">
        <text>an N-acyl-1-beta-D-glucosyl-15-methylhexadecasphing-4-enine + H2O = an N-acyl-15-methylhexadecasphing-4-enine + D-glucose</text>
        <dbReference type="Rhea" id="RHEA:34755"/>
        <dbReference type="ChEBI" id="CHEBI:4167"/>
        <dbReference type="ChEBI" id="CHEBI:15377"/>
        <dbReference type="ChEBI" id="CHEBI:70815"/>
        <dbReference type="ChEBI" id="CHEBI:70846"/>
    </reaction>
    <physiologicalReaction direction="left-to-right" evidence="11">
        <dbReference type="Rhea" id="RHEA:34756"/>
    </physiologicalReaction>
</comment>
<evidence type="ECO:0000256" key="6">
    <source>
        <dbReference type="ARBA" id="ARBA00022729"/>
    </source>
</evidence>
<name>A0AAV5TUV8_9BILA</name>
<feature type="domain" description="Glycosyl hydrolase family 30 TIM-barrel" evidence="14">
    <location>
        <begin position="100"/>
        <end position="452"/>
    </location>
</feature>
<evidence type="ECO:0000256" key="8">
    <source>
        <dbReference type="ARBA" id="ARBA00022919"/>
    </source>
</evidence>
<reference evidence="15" key="1">
    <citation type="submission" date="2023-10" db="EMBL/GenBank/DDBJ databases">
        <title>Genome assembly of Pristionchus species.</title>
        <authorList>
            <person name="Yoshida K."/>
            <person name="Sommer R.J."/>
        </authorList>
    </citation>
    <scope>NUCLEOTIDE SEQUENCE</scope>
    <source>
        <strain evidence="15">RS0144</strain>
    </source>
</reference>
<dbReference type="SUPFAM" id="SSF51445">
    <property type="entry name" value="(Trans)glycosidases"/>
    <property type="match status" value="1"/>
</dbReference>
<evidence type="ECO:0000256" key="5">
    <source>
        <dbReference type="ARBA" id="ARBA00012658"/>
    </source>
</evidence>
<comment type="similarity">
    <text evidence="4 12">Belongs to the glycosyl hydrolase 30 family.</text>
</comment>
<feature type="signal peptide" evidence="13">
    <location>
        <begin position="1"/>
        <end position="23"/>
    </location>
</feature>
<evidence type="ECO:0000256" key="11">
    <source>
        <dbReference type="ARBA" id="ARBA00051345"/>
    </source>
</evidence>
<dbReference type="FunFam" id="3.20.20.80:FF:000030">
    <property type="entry name" value="Lysosomal acid glucosylceramidase"/>
    <property type="match status" value="1"/>
</dbReference>
<dbReference type="PANTHER" id="PTHR11069:SF23">
    <property type="entry name" value="LYSOSOMAL ACID GLUCOSYLCERAMIDASE"/>
    <property type="match status" value="1"/>
</dbReference>
<dbReference type="GO" id="GO:0007040">
    <property type="term" value="P:lysosome organization"/>
    <property type="evidence" value="ECO:0007669"/>
    <property type="project" value="UniProtKB-ARBA"/>
</dbReference>
<feature type="chain" id="PRO_5043372047" description="Glucosylceramidase" evidence="13">
    <location>
        <begin position="24"/>
        <end position="527"/>
    </location>
</feature>
<evidence type="ECO:0000256" key="7">
    <source>
        <dbReference type="ARBA" id="ARBA00022801"/>
    </source>
</evidence>
<evidence type="ECO:0000256" key="9">
    <source>
        <dbReference type="ARBA" id="ARBA00023098"/>
    </source>
</evidence>
<keyword evidence="16" id="KW-1185">Reference proteome</keyword>
<dbReference type="Gene3D" id="3.20.20.80">
    <property type="entry name" value="Glycosidases"/>
    <property type="match status" value="1"/>
</dbReference>
<dbReference type="InterPro" id="IPR033453">
    <property type="entry name" value="Glyco_hydro_30_TIM-barrel"/>
</dbReference>
<dbReference type="GO" id="GO:0016241">
    <property type="term" value="P:regulation of macroautophagy"/>
    <property type="evidence" value="ECO:0007669"/>
    <property type="project" value="UniProtKB-ARBA"/>
</dbReference>
<dbReference type="GO" id="GO:0008202">
    <property type="term" value="P:steroid metabolic process"/>
    <property type="evidence" value="ECO:0007669"/>
    <property type="project" value="UniProtKB-ARBA"/>
</dbReference>
<evidence type="ECO:0000256" key="13">
    <source>
        <dbReference type="SAM" id="SignalP"/>
    </source>
</evidence>
<evidence type="ECO:0000256" key="1">
    <source>
        <dbReference type="ARBA" id="ARBA00001013"/>
    </source>
</evidence>
<dbReference type="GO" id="GO:0010605">
    <property type="term" value="P:negative regulation of macromolecule metabolic process"/>
    <property type="evidence" value="ECO:0007669"/>
    <property type="project" value="UniProtKB-ARBA"/>
</dbReference>
<comment type="pathway">
    <text evidence="2">Lipid metabolism; sphingolipid metabolism.</text>
</comment>
<organism evidence="15 16">
    <name type="scientific">Pristionchus entomophagus</name>
    <dbReference type="NCBI Taxonomy" id="358040"/>
    <lineage>
        <taxon>Eukaryota</taxon>
        <taxon>Metazoa</taxon>
        <taxon>Ecdysozoa</taxon>
        <taxon>Nematoda</taxon>
        <taxon>Chromadorea</taxon>
        <taxon>Rhabditida</taxon>
        <taxon>Rhabditina</taxon>
        <taxon>Diplogasteromorpha</taxon>
        <taxon>Diplogasteroidea</taxon>
        <taxon>Neodiplogasteridae</taxon>
        <taxon>Pristionchus</taxon>
    </lineage>
</organism>
<evidence type="ECO:0000256" key="12">
    <source>
        <dbReference type="RuleBase" id="RU361188"/>
    </source>
</evidence>
<keyword evidence="12" id="KW-0326">Glycosidase</keyword>
<dbReference type="GO" id="GO:0006680">
    <property type="term" value="P:glucosylceramide catabolic process"/>
    <property type="evidence" value="ECO:0007669"/>
    <property type="project" value="UniProtKB-ARBA"/>
</dbReference>
<evidence type="ECO:0000256" key="4">
    <source>
        <dbReference type="ARBA" id="ARBA00005382"/>
    </source>
</evidence>
<evidence type="ECO:0000313" key="16">
    <source>
        <dbReference type="Proteomes" id="UP001432027"/>
    </source>
</evidence>
<dbReference type="EMBL" id="BTSX01000004">
    <property type="protein sequence ID" value="GMS97779.1"/>
    <property type="molecule type" value="Genomic_DNA"/>
</dbReference>
<proteinExistence type="inferred from homology"/>
<dbReference type="Proteomes" id="UP001432027">
    <property type="component" value="Unassembled WGS sequence"/>
</dbReference>
<dbReference type="GO" id="GO:0005774">
    <property type="term" value="C:vacuolar membrane"/>
    <property type="evidence" value="ECO:0007669"/>
    <property type="project" value="UniProtKB-ARBA"/>
</dbReference>
<dbReference type="GO" id="GO:0004348">
    <property type="term" value="F:glucosylceramidase activity"/>
    <property type="evidence" value="ECO:0007669"/>
    <property type="project" value="UniProtKB-EC"/>
</dbReference>
<dbReference type="GO" id="GO:0030163">
    <property type="term" value="P:protein catabolic process"/>
    <property type="evidence" value="ECO:0007669"/>
    <property type="project" value="UniProtKB-ARBA"/>
</dbReference>
<keyword evidence="6 13" id="KW-0732">Signal</keyword>
<dbReference type="GO" id="GO:0042391">
    <property type="term" value="P:regulation of membrane potential"/>
    <property type="evidence" value="ECO:0007669"/>
    <property type="project" value="UniProtKB-ARBA"/>
</dbReference>
<dbReference type="GO" id="GO:0016758">
    <property type="term" value="F:hexosyltransferase activity"/>
    <property type="evidence" value="ECO:0007669"/>
    <property type="project" value="UniProtKB-ARBA"/>
</dbReference>
<dbReference type="SUPFAM" id="SSF51011">
    <property type="entry name" value="Glycosyl hydrolase domain"/>
    <property type="match status" value="1"/>
</dbReference>
<dbReference type="PRINTS" id="PR00843">
    <property type="entry name" value="GLHYDRLASE30"/>
</dbReference>
<evidence type="ECO:0000259" key="14">
    <source>
        <dbReference type="Pfam" id="PF02055"/>
    </source>
</evidence>
<dbReference type="Pfam" id="PF02055">
    <property type="entry name" value="Glyco_hydro_30"/>
    <property type="match status" value="1"/>
</dbReference>
<dbReference type="GO" id="GO:0006066">
    <property type="term" value="P:alcohol metabolic process"/>
    <property type="evidence" value="ECO:0007669"/>
    <property type="project" value="UniProtKB-ARBA"/>
</dbReference>
<evidence type="ECO:0000256" key="2">
    <source>
        <dbReference type="ARBA" id="ARBA00004760"/>
    </source>
</evidence>
<dbReference type="PANTHER" id="PTHR11069">
    <property type="entry name" value="GLUCOSYLCERAMIDASE"/>
    <property type="match status" value="1"/>
</dbReference>
<dbReference type="GO" id="GO:0005102">
    <property type="term" value="F:signaling receptor binding"/>
    <property type="evidence" value="ECO:0007669"/>
    <property type="project" value="UniProtKB-ARBA"/>
</dbReference>
<dbReference type="AlphaFoldDB" id="A0AAV5TUV8"/>
<dbReference type="InterPro" id="IPR017853">
    <property type="entry name" value="GH"/>
</dbReference>
<sequence length="527" mass="58613">SRLGPMRSTTALVIVSLLAVAGATPGCVPRDYHDGTVCVCNGTHCDDIEALEGFVAPGTAVMYRTSLTGARMDKSTVKQTSKPTGSLTAELDTLTVFQEILGFGGAFTDSTGINLNSLRKDTQDMLIKQYFGPSGSEYTLGRVPIASTDFALREYSYDDVDGDFNLTNFALQNDDFQYKIPYIKQALELQKNSGGLRLFAAPWSAPGWMKENDDMKGGAKLRGPEGGEYYQTWAKYFVKFFEAYLAEGIPFWGVSPQNEPMNGANPDWLWQSMFFDAPMERNFVKNNLSPALKSSPATKDMIIMGLDDQRWYLPGWADVLLEDKEAADLIAGIAVHWYEDPVFPVSALTHTHEKHPDKFILSTEACQGWSDRQGRGPSIGNYTRGEDYAHSIIEDLNNWVGGWVDWNMALNTQGGYTWAMNFVDSPIIVETNKGEFLKQPMYYMLAHFSKFLKPGSRVVKLTLPAGVPKHVEAVGAVMADGRRYISVLNRNDTEDMTISFHEKGVDSVYTPVTVPSRSIATLIWNKF</sequence>
<comment type="caution">
    <text evidence="15">The sequence shown here is derived from an EMBL/GenBank/DDBJ whole genome shotgun (WGS) entry which is preliminary data.</text>
</comment>
<keyword evidence="9 12" id="KW-0443">Lipid metabolism</keyword>
<dbReference type="GO" id="GO:0051246">
    <property type="term" value="P:regulation of protein metabolic process"/>
    <property type="evidence" value="ECO:0007669"/>
    <property type="project" value="UniProtKB-ARBA"/>
</dbReference>
<evidence type="ECO:0000256" key="3">
    <source>
        <dbReference type="ARBA" id="ARBA00004991"/>
    </source>
</evidence>
<dbReference type="InterPro" id="IPR001139">
    <property type="entry name" value="Glyco_hydro_30"/>
</dbReference>
<keyword evidence="7 12" id="KW-0378">Hydrolase</keyword>
<keyword evidence="8 12" id="KW-0746">Sphingolipid metabolism</keyword>
<comment type="pathway">
    <text evidence="3">Sphingolipid metabolism.</text>
</comment>
<gene>
    <name evidence="15" type="ORF">PENTCL1PPCAC_19954</name>
</gene>
<comment type="catalytic activity">
    <reaction evidence="10">
        <text>a beta-D-glucosylceramide + H2O = an N-acyl-sphingoid base + D-glucose</text>
        <dbReference type="Rhea" id="RHEA:81447"/>
        <dbReference type="ChEBI" id="CHEBI:4167"/>
        <dbReference type="ChEBI" id="CHEBI:15377"/>
        <dbReference type="ChEBI" id="CHEBI:83264"/>
        <dbReference type="ChEBI" id="CHEBI:83273"/>
    </reaction>
    <physiologicalReaction direction="left-to-right" evidence="10">
        <dbReference type="Rhea" id="RHEA:81448"/>
    </physiologicalReaction>
</comment>
<evidence type="ECO:0000256" key="10">
    <source>
        <dbReference type="ARBA" id="ARBA00050474"/>
    </source>
</evidence>
<dbReference type="GO" id="GO:0005764">
    <property type="term" value="C:lysosome"/>
    <property type="evidence" value="ECO:0007669"/>
    <property type="project" value="UniProtKB-ARBA"/>
</dbReference>
<protein>
    <recommendedName>
        <fullName evidence="5 12">Glucosylceramidase</fullName>
        <ecNumber evidence="5 12">3.2.1.45</ecNumber>
    </recommendedName>
</protein>
<dbReference type="GO" id="GO:0006914">
    <property type="term" value="P:autophagy"/>
    <property type="evidence" value="ECO:0007669"/>
    <property type="project" value="UniProtKB-ARBA"/>
</dbReference>
<evidence type="ECO:0000313" key="15">
    <source>
        <dbReference type="EMBL" id="GMS97779.1"/>
    </source>
</evidence>
<dbReference type="GO" id="GO:0032006">
    <property type="term" value="P:regulation of TOR signaling"/>
    <property type="evidence" value="ECO:0007669"/>
    <property type="project" value="UniProtKB-ARBA"/>
</dbReference>
<dbReference type="EC" id="3.2.1.45" evidence="5 12"/>
<accession>A0AAV5TUV8</accession>
<comment type="catalytic activity">
    <reaction evidence="1">
        <text>a beta-D-glucosyl-(1&lt;-&gt;1')-N-acylsphing-4-enine + H2O = an N-acylsphing-4-enine + D-glucose</text>
        <dbReference type="Rhea" id="RHEA:13269"/>
        <dbReference type="ChEBI" id="CHEBI:4167"/>
        <dbReference type="ChEBI" id="CHEBI:15377"/>
        <dbReference type="ChEBI" id="CHEBI:22801"/>
        <dbReference type="ChEBI" id="CHEBI:52639"/>
        <dbReference type="EC" id="3.2.1.45"/>
    </reaction>
    <physiologicalReaction direction="left-to-right" evidence="1">
        <dbReference type="Rhea" id="RHEA:13270"/>
    </physiologicalReaction>
</comment>